<protein>
    <submittedName>
        <fullName evidence="2">Uncharacterized protein</fullName>
    </submittedName>
</protein>
<gene>
    <name evidence="2" type="ORF">MCOS_LOCUS9647</name>
</gene>
<evidence type="ECO:0000313" key="3">
    <source>
        <dbReference type="Proteomes" id="UP000267029"/>
    </source>
</evidence>
<evidence type="ECO:0000256" key="1">
    <source>
        <dbReference type="SAM" id="MobiDB-lite"/>
    </source>
</evidence>
<dbReference type="EMBL" id="UXSR01005791">
    <property type="protein sequence ID" value="VDD83644.1"/>
    <property type="molecule type" value="Genomic_DNA"/>
</dbReference>
<proteinExistence type="predicted"/>
<organism evidence="2 3">
    <name type="scientific">Mesocestoides corti</name>
    <name type="common">Flatworm</name>
    <dbReference type="NCBI Taxonomy" id="53468"/>
    <lineage>
        <taxon>Eukaryota</taxon>
        <taxon>Metazoa</taxon>
        <taxon>Spiralia</taxon>
        <taxon>Lophotrochozoa</taxon>
        <taxon>Platyhelminthes</taxon>
        <taxon>Cestoda</taxon>
        <taxon>Eucestoda</taxon>
        <taxon>Cyclophyllidea</taxon>
        <taxon>Mesocestoididae</taxon>
        <taxon>Mesocestoides</taxon>
    </lineage>
</organism>
<sequence>MGYPLQWLTNEVDGWGASSIVREGSGDPSVSTDAEEATSMPWPITPLSGQLFSELAQHACHMTRGEEAGTSMEVFLPPQTPDATGKRGSARHSSATDFSSKVTGMDLEFVIELTDNEDRNCPMVEVEVRRTKRPIEEQLKYCKSANCCVH</sequence>
<dbReference type="AlphaFoldDB" id="A0A0R3UP81"/>
<evidence type="ECO:0000313" key="2">
    <source>
        <dbReference type="EMBL" id="VDD83644.1"/>
    </source>
</evidence>
<feature type="region of interest" description="Disordered" evidence="1">
    <location>
        <begin position="76"/>
        <end position="97"/>
    </location>
</feature>
<dbReference type="Proteomes" id="UP000267029">
    <property type="component" value="Unassembled WGS sequence"/>
</dbReference>
<reference evidence="2 3" key="1">
    <citation type="submission" date="2018-10" db="EMBL/GenBank/DDBJ databases">
        <authorList>
            <consortium name="Pathogen Informatics"/>
        </authorList>
    </citation>
    <scope>NUCLEOTIDE SEQUENCE [LARGE SCALE GENOMIC DNA]</scope>
</reference>
<keyword evidence="3" id="KW-1185">Reference proteome</keyword>
<accession>A0A0R3UP81</accession>
<name>A0A0R3UP81_MESCO</name>